<dbReference type="InterPro" id="IPR009051">
    <property type="entry name" value="Helical_ferredxn"/>
</dbReference>
<keyword evidence="2" id="KW-0479">Metal-binding</keyword>
<evidence type="ECO:0000313" key="7">
    <source>
        <dbReference type="EMBL" id="EFI34639.1"/>
    </source>
</evidence>
<dbReference type="PROSITE" id="PS00198">
    <property type="entry name" value="4FE4S_FER_1"/>
    <property type="match status" value="2"/>
</dbReference>
<keyword evidence="8" id="KW-1185">Reference proteome</keyword>
<dbReference type="eggNOG" id="COG0247">
    <property type="taxonomic scope" value="Bacteria"/>
</dbReference>
<gene>
    <name evidence="7" type="ORF">Dthio_PD2011</name>
</gene>
<reference evidence="7" key="1">
    <citation type="submission" date="2010-05" db="EMBL/GenBank/DDBJ databases">
        <title>The draft genome of Desulfonatronospira thiodismutans ASO3-1.</title>
        <authorList>
            <consortium name="US DOE Joint Genome Institute (JGI-PGF)"/>
            <person name="Lucas S."/>
            <person name="Copeland A."/>
            <person name="Lapidus A."/>
            <person name="Cheng J.-F."/>
            <person name="Bruce D."/>
            <person name="Goodwin L."/>
            <person name="Pitluck S."/>
            <person name="Chertkov O."/>
            <person name="Brettin T."/>
            <person name="Detter J.C."/>
            <person name="Han C."/>
            <person name="Land M.L."/>
            <person name="Hauser L."/>
            <person name="Kyrpides N."/>
            <person name="Mikhailova N."/>
            <person name="Muyzer G."/>
            <person name="Woyke T."/>
        </authorList>
    </citation>
    <scope>NUCLEOTIDE SEQUENCE [LARGE SCALE GENOMIC DNA]</scope>
    <source>
        <strain evidence="7">ASO3-1</strain>
    </source>
</reference>
<dbReference type="Pfam" id="PF02754">
    <property type="entry name" value="CCG"/>
    <property type="match status" value="2"/>
</dbReference>
<proteinExistence type="predicted"/>
<dbReference type="SUPFAM" id="SSF46548">
    <property type="entry name" value="alpha-helical ferredoxin"/>
    <property type="match status" value="1"/>
</dbReference>
<dbReference type="OrthoDB" id="9770306at2"/>
<keyword evidence="4" id="KW-0408">Iron</keyword>
<keyword evidence="5" id="KW-0411">Iron-sulfur</keyword>
<keyword evidence="1" id="KW-0004">4Fe-4S</keyword>
<dbReference type="GO" id="GO:0046872">
    <property type="term" value="F:metal ion binding"/>
    <property type="evidence" value="ECO:0007669"/>
    <property type="project" value="UniProtKB-KW"/>
</dbReference>
<dbReference type="Pfam" id="PF13183">
    <property type="entry name" value="Fer4_8"/>
    <property type="match status" value="1"/>
</dbReference>
<dbReference type="InterPro" id="IPR004017">
    <property type="entry name" value="Cys_rich_dom"/>
</dbReference>
<accession>D6SPG3</accession>
<evidence type="ECO:0000256" key="5">
    <source>
        <dbReference type="ARBA" id="ARBA00023014"/>
    </source>
</evidence>
<comment type="caution">
    <text evidence="7">The sequence shown here is derived from an EMBL/GenBank/DDBJ whole genome shotgun (WGS) entry which is preliminary data.</text>
</comment>
<dbReference type="RefSeq" id="WP_008869959.1">
    <property type="nucleotide sequence ID" value="NZ_ACJN02000002.1"/>
</dbReference>
<dbReference type="InterPro" id="IPR017900">
    <property type="entry name" value="4Fe4S_Fe_S_CS"/>
</dbReference>
<sequence length="375" mass="41011">MNIPVSPEKDHPSCILCGRCLEVCPLFKVTAHEEMSPRGKAFLVQHFSSKDISLKEASKLAGLCAGCNRCTTVCPQGIDLPRLISSLKSRHPGWKNWLFSRMLTNGAFFLPLINLGGRLLPQGGSAKVFSPPRSSITPLFKTRVSRKHSGRAVIFPGCFGRYLRRNLTEKAVHILGSTGMEILPTPAWKCCGFPLGQAGFLQEKQACMQANIKMWQELGRPRVYTFCATCRAGLTSDDSPEQLSAAMRMLARHTFSLSSILPDLSIEPLSHAGPQQFIWHEPCHGAQATAPALQEILGAENHGLKVPAGQCCGLGGAFRLQSPRLSLQVAHDLWEHLSPQASDLCLTECAGCMMQLASTAPRGTKTAHWLDLFQK</sequence>
<evidence type="ECO:0000259" key="6">
    <source>
        <dbReference type="PROSITE" id="PS51379"/>
    </source>
</evidence>
<dbReference type="PANTHER" id="PTHR32479">
    <property type="entry name" value="GLYCOLATE OXIDASE IRON-SULFUR SUBUNIT"/>
    <property type="match status" value="1"/>
</dbReference>
<feature type="domain" description="4Fe-4S ferredoxin-type" evidence="6">
    <location>
        <begin position="55"/>
        <end position="83"/>
    </location>
</feature>
<evidence type="ECO:0000256" key="4">
    <source>
        <dbReference type="ARBA" id="ARBA00023004"/>
    </source>
</evidence>
<feature type="domain" description="4Fe-4S ferredoxin-type" evidence="6">
    <location>
        <begin position="5"/>
        <end position="34"/>
    </location>
</feature>
<dbReference type="PROSITE" id="PS51379">
    <property type="entry name" value="4FE4S_FER_2"/>
    <property type="match status" value="2"/>
</dbReference>
<protein>
    <recommendedName>
        <fullName evidence="6">4Fe-4S ferredoxin-type domain-containing protein</fullName>
    </recommendedName>
</protein>
<organism evidence="7 8">
    <name type="scientific">Desulfonatronospira thiodismutans ASO3-1</name>
    <dbReference type="NCBI Taxonomy" id="555779"/>
    <lineage>
        <taxon>Bacteria</taxon>
        <taxon>Pseudomonadati</taxon>
        <taxon>Thermodesulfobacteriota</taxon>
        <taxon>Desulfovibrionia</taxon>
        <taxon>Desulfovibrionales</taxon>
        <taxon>Desulfonatronovibrionaceae</taxon>
        <taxon>Desulfonatronospira</taxon>
    </lineage>
</organism>
<dbReference type="Gene3D" id="1.10.1060.10">
    <property type="entry name" value="Alpha-helical ferredoxin"/>
    <property type="match status" value="1"/>
</dbReference>
<keyword evidence="3" id="KW-0677">Repeat</keyword>
<dbReference type="AlphaFoldDB" id="D6SPG3"/>
<dbReference type="EMBL" id="ACJN02000002">
    <property type="protein sequence ID" value="EFI34639.1"/>
    <property type="molecule type" value="Genomic_DNA"/>
</dbReference>
<dbReference type="GO" id="GO:0051539">
    <property type="term" value="F:4 iron, 4 sulfur cluster binding"/>
    <property type="evidence" value="ECO:0007669"/>
    <property type="project" value="UniProtKB-KW"/>
</dbReference>
<dbReference type="InterPro" id="IPR017896">
    <property type="entry name" value="4Fe4S_Fe-S-bd"/>
</dbReference>
<dbReference type="GO" id="GO:0016491">
    <property type="term" value="F:oxidoreductase activity"/>
    <property type="evidence" value="ECO:0007669"/>
    <property type="project" value="UniProtKB-ARBA"/>
</dbReference>
<dbReference type="Proteomes" id="UP000005496">
    <property type="component" value="Unassembled WGS sequence"/>
</dbReference>
<evidence type="ECO:0000256" key="1">
    <source>
        <dbReference type="ARBA" id="ARBA00022485"/>
    </source>
</evidence>
<dbReference type="PANTHER" id="PTHR32479:SF19">
    <property type="entry name" value="ANAEROBIC GLYCEROL-3-PHOSPHATE DEHYDROGENASE SUBUNIT C"/>
    <property type="match status" value="1"/>
</dbReference>
<evidence type="ECO:0000256" key="3">
    <source>
        <dbReference type="ARBA" id="ARBA00022737"/>
    </source>
</evidence>
<evidence type="ECO:0000313" key="8">
    <source>
        <dbReference type="Proteomes" id="UP000005496"/>
    </source>
</evidence>
<name>D6SPG3_9BACT</name>
<evidence type="ECO:0000256" key="2">
    <source>
        <dbReference type="ARBA" id="ARBA00022723"/>
    </source>
</evidence>